<evidence type="ECO:0000259" key="13">
    <source>
        <dbReference type="PROSITE" id="PS50111"/>
    </source>
</evidence>
<evidence type="ECO:0000256" key="8">
    <source>
        <dbReference type="ARBA" id="ARBA00023177"/>
    </source>
</evidence>
<keyword evidence="5 11" id="KW-0812">Transmembrane</keyword>
<dbReference type="InterPro" id="IPR003660">
    <property type="entry name" value="HAMP_dom"/>
</dbReference>
<evidence type="ECO:0000256" key="2">
    <source>
        <dbReference type="ARBA" id="ARBA00005887"/>
    </source>
</evidence>
<proteinExistence type="inferred from homology"/>
<keyword evidence="10" id="KW-0807">Transducer</keyword>
<dbReference type="Gene3D" id="1.10.3430.10">
    <property type="entry name" value="Ammonium transporter AmtB like domains"/>
    <property type="match status" value="1"/>
</dbReference>
<dbReference type="SMART" id="SM00283">
    <property type="entry name" value="MA"/>
    <property type="match status" value="1"/>
</dbReference>
<keyword evidence="4" id="KW-1003">Cell membrane</keyword>
<feature type="transmembrane region" description="Helical" evidence="11">
    <location>
        <begin position="272"/>
        <end position="290"/>
    </location>
</feature>
<dbReference type="PROSITE" id="PS50111">
    <property type="entry name" value="CHEMOTAXIS_TRANSDUC_2"/>
    <property type="match status" value="1"/>
</dbReference>
<reference evidence="16" key="1">
    <citation type="journal article" date="2019" name="Int. J. Syst. Evol. Microbiol.">
        <title>The Global Catalogue of Microorganisms (GCM) 10K type strain sequencing project: providing services to taxonomists for standard genome sequencing and annotation.</title>
        <authorList>
            <consortium name="The Broad Institute Genomics Platform"/>
            <consortium name="The Broad Institute Genome Sequencing Center for Infectious Disease"/>
            <person name="Wu L."/>
            <person name="Ma J."/>
        </authorList>
    </citation>
    <scope>NUCLEOTIDE SEQUENCE [LARGE SCALE GENOMIC DNA]</scope>
    <source>
        <strain evidence="16">CCM 8749</strain>
    </source>
</reference>
<evidence type="ECO:0000256" key="5">
    <source>
        <dbReference type="ARBA" id="ARBA00022692"/>
    </source>
</evidence>
<dbReference type="InterPro" id="IPR024041">
    <property type="entry name" value="NH4_transpt_AmtB-like_dom"/>
</dbReference>
<dbReference type="PANTHER" id="PTHR11730">
    <property type="entry name" value="AMMONIUM TRANSPORTER"/>
    <property type="match status" value="1"/>
</dbReference>
<evidence type="ECO:0000256" key="6">
    <source>
        <dbReference type="ARBA" id="ARBA00022989"/>
    </source>
</evidence>
<keyword evidence="3 11" id="KW-0813">Transport</keyword>
<feature type="transmembrane region" description="Helical" evidence="11">
    <location>
        <begin position="93"/>
        <end position="118"/>
    </location>
</feature>
<dbReference type="PANTHER" id="PTHR11730:SF6">
    <property type="entry name" value="AMMONIUM TRANSPORTER"/>
    <property type="match status" value="1"/>
</dbReference>
<keyword evidence="8 11" id="KW-0924">Ammonia transport</keyword>
<evidence type="ECO:0000256" key="9">
    <source>
        <dbReference type="ARBA" id="ARBA00029447"/>
    </source>
</evidence>
<dbReference type="PROSITE" id="PS50885">
    <property type="entry name" value="HAMP"/>
    <property type="match status" value="1"/>
</dbReference>
<dbReference type="SUPFAM" id="SSF58104">
    <property type="entry name" value="Methyl-accepting chemotaxis protein (MCP) signaling domain"/>
    <property type="match status" value="1"/>
</dbReference>
<evidence type="ECO:0000256" key="12">
    <source>
        <dbReference type="SAM" id="Coils"/>
    </source>
</evidence>
<evidence type="ECO:0000259" key="14">
    <source>
        <dbReference type="PROSITE" id="PS50885"/>
    </source>
</evidence>
<comment type="similarity">
    <text evidence="2 11">Belongs to the ammonia transporter channel (TC 1.A.11.2) family.</text>
</comment>
<dbReference type="Pfam" id="PF00909">
    <property type="entry name" value="Ammonium_transp"/>
    <property type="match status" value="1"/>
</dbReference>
<dbReference type="EMBL" id="JBHSQV010000029">
    <property type="protein sequence ID" value="MFC5985633.1"/>
    <property type="molecule type" value="Genomic_DNA"/>
</dbReference>
<dbReference type="SUPFAM" id="SSF111352">
    <property type="entry name" value="Ammonium transporter"/>
    <property type="match status" value="1"/>
</dbReference>
<evidence type="ECO:0000256" key="11">
    <source>
        <dbReference type="RuleBase" id="RU362002"/>
    </source>
</evidence>
<comment type="subcellular location">
    <subcellularLocation>
        <location evidence="11">Cell membrane</location>
        <topology evidence="11">Multi-pass membrane protein</topology>
    </subcellularLocation>
    <subcellularLocation>
        <location evidence="1">Membrane</location>
        <topology evidence="1">Multi-pass membrane protein</topology>
    </subcellularLocation>
</comment>
<evidence type="ECO:0000313" key="15">
    <source>
        <dbReference type="EMBL" id="MFC5985633.1"/>
    </source>
</evidence>
<feature type="transmembrane region" description="Helical" evidence="11">
    <location>
        <begin position="321"/>
        <end position="342"/>
    </location>
</feature>
<feature type="transmembrane region" description="Helical" evidence="11">
    <location>
        <begin position="237"/>
        <end position="260"/>
    </location>
</feature>
<feature type="domain" description="HAMP" evidence="14">
    <location>
        <begin position="415"/>
        <end position="458"/>
    </location>
</feature>
<feature type="domain" description="Methyl-accepting transducer" evidence="13">
    <location>
        <begin position="477"/>
        <end position="717"/>
    </location>
</feature>
<dbReference type="Gene3D" id="1.10.287.950">
    <property type="entry name" value="Methyl-accepting chemotaxis protein"/>
    <property type="match status" value="1"/>
</dbReference>
<dbReference type="Proteomes" id="UP001596250">
    <property type="component" value="Unassembled WGS sequence"/>
</dbReference>
<keyword evidence="7 11" id="KW-0472">Membrane</keyword>
<keyword evidence="12" id="KW-0175">Coiled coil</keyword>
<feature type="transmembrane region" description="Helical" evidence="11">
    <location>
        <begin position="12"/>
        <end position="32"/>
    </location>
</feature>
<evidence type="ECO:0000313" key="16">
    <source>
        <dbReference type="Proteomes" id="UP001596250"/>
    </source>
</evidence>
<dbReference type="InterPro" id="IPR001905">
    <property type="entry name" value="Ammonium_transpt"/>
</dbReference>
<feature type="transmembrane region" description="Helical" evidence="11">
    <location>
        <begin position="362"/>
        <end position="382"/>
    </location>
</feature>
<feature type="coiled-coil region" evidence="12">
    <location>
        <begin position="548"/>
        <end position="592"/>
    </location>
</feature>
<protein>
    <recommendedName>
        <fullName evidence="11">Ammonium transporter</fullName>
    </recommendedName>
</protein>
<feature type="transmembrane region" description="Helical" evidence="11">
    <location>
        <begin position="125"/>
        <end position="146"/>
    </location>
</feature>
<feature type="transmembrane region" description="Helical" evidence="11">
    <location>
        <begin position="208"/>
        <end position="225"/>
    </location>
</feature>
<organism evidence="15 16">
    <name type="scientific">Marinicrinis lubricantis</name>
    <dbReference type="NCBI Taxonomy" id="2086470"/>
    <lineage>
        <taxon>Bacteria</taxon>
        <taxon>Bacillati</taxon>
        <taxon>Bacillota</taxon>
        <taxon>Bacilli</taxon>
        <taxon>Bacillales</taxon>
        <taxon>Paenibacillaceae</taxon>
    </lineage>
</organism>
<dbReference type="NCBIfam" id="TIGR00836">
    <property type="entry name" value="amt"/>
    <property type="match status" value="1"/>
</dbReference>
<dbReference type="SMART" id="SM00304">
    <property type="entry name" value="HAMP"/>
    <property type="match status" value="1"/>
</dbReference>
<gene>
    <name evidence="15" type="primary">amt</name>
    <name evidence="15" type="ORF">ACFPXP_04170</name>
</gene>
<evidence type="ECO:0000256" key="3">
    <source>
        <dbReference type="ARBA" id="ARBA00022448"/>
    </source>
</evidence>
<sequence>MQNMEIQLNLNFVWTVLAAGLVFLMQAGFSALESGLVRAKNSINVVMKNLADISVVSILFIFIGFPIMFGSTQGGWFGREGFFLSGFMAENNAWLWAFLFFQIVFAGTASTIVSGAVAERMTFRAYLLATIFIAVIIYPIFGHWSWGNLFFTDQASWLADLGFMDFAGSTVVHSVGAWVALAGVIIVGPRLDKFNEDGSVNPIPGSNIPLAALGVFLLWFGWFGFNAGSTTTGDGSIALIALNTMLAASAGGIGSMICSVMMTKMVKVEHMLNGILAGLVAITAGCHVLGPFTSVMVGFIGGIIVVFAIYMLENKLKLDDAVGAVSVHGVCGVWGTLAIPLFAPVDMLSAGSRWEQLQVQLLGVSVAFLWAFPLGLLCFWLIKKTIGVRVSPEEERLGLNVSEHGASIALVDTITAMEEIASAKGDLSKSIPVEIGEDTAQLNAAFNKMIDSLNEIVSAVQRDMALVTRTSGYVLDHTRYIRKNVHSNHESVMQINASMQELQASIEAGNEREDGFMSTIRHSVESFRHYAEKMSETKKLGDQIFEWMESIQQEKQETNQSMLSVQEEMEGMRKFTSEVEEMMQLINDTTEQINLLSLNARIEAARAGEQGQGFAVVAQEIKNLSEQTRSSVDGMRRTMDRRIRGIVQGLQKVDDTHQSLEKLTGKLEDAHIALRSMVVHIDDFDAETSKLGSSFQSIADESGQISEDREIQASQLSEIVSQVENVYVATEQIHEHVQSISYDAGELYEHAMKLEEKVSSFKTKAQESDV</sequence>
<dbReference type="CDD" id="cd06225">
    <property type="entry name" value="HAMP"/>
    <property type="match status" value="1"/>
</dbReference>
<feature type="transmembrane region" description="Helical" evidence="11">
    <location>
        <begin position="296"/>
        <end position="312"/>
    </location>
</feature>
<evidence type="ECO:0000256" key="10">
    <source>
        <dbReference type="PROSITE-ProRule" id="PRU00284"/>
    </source>
</evidence>
<dbReference type="InterPro" id="IPR029020">
    <property type="entry name" value="Ammonium/urea_transptr"/>
</dbReference>
<dbReference type="InterPro" id="IPR004089">
    <property type="entry name" value="MCPsignal_dom"/>
</dbReference>
<accession>A0ABW1ILB6</accession>
<evidence type="ECO:0000256" key="1">
    <source>
        <dbReference type="ARBA" id="ARBA00004141"/>
    </source>
</evidence>
<feature type="transmembrane region" description="Helical" evidence="11">
    <location>
        <begin position="53"/>
        <end position="73"/>
    </location>
</feature>
<keyword evidence="16" id="KW-1185">Reference proteome</keyword>
<name>A0ABW1ILB6_9BACL</name>
<comment type="similarity">
    <text evidence="9">Belongs to the methyl-accepting chemotaxis (MCP) protein family.</text>
</comment>
<dbReference type="Pfam" id="PF00015">
    <property type="entry name" value="MCPsignal"/>
    <property type="match status" value="1"/>
</dbReference>
<keyword evidence="6 11" id="KW-1133">Transmembrane helix</keyword>
<evidence type="ECO:0000256" key="4">
    <source>
        <dbReference type="ARBA" id="ARBA00022475"/>
    </source>
</evidence>
<evidence type="ECO:0000256" key="7">
    <source>
        <dbReference type="ARBA" id="ARBA00023136"/>
    </source>
</evidence>
<dbReference type="InterPro" id="IPR018047">
    <property type="entry name" value="Ammonium_transpt_CS"/>
</dbReference>
<dbReference type="PROSITE" id="PS01219">
    <property type="entry name" value="AMMONIUM_TRANSP"/>
    <property type="match status" value="1"/>
</dbReference>
<dbReference type="RefSeq" id="WP_379892668.1">
    <property type="nucleotide sequence ID" value="NZ_CBCSCT010000012.1"/>
</dbReference>
<feature type="transmembrane region" description="Helical" evidence="11">
    <location>
        <begin position="166"/>
        <end position="187"/>
    </location>
</feature>
<comment type="caution">
    <text evidence="15">The sequence shown here is derived from an EMBL/GenBank/DDBJ whole genome shotgun (WGS) entry which is preliminary data.</text>
</comment>